<protein>
    <submittedName>
        <fullName evidence="2">NifU N-terminal domain-containing protein</fullName>
    </submittedName>
</protein>
<dbReference type="InterPro" id="IPR036498">
    <property type="entry name" value="Nfu/NifU_N_sf"/>
</dbReference>
<evidence type="ECO:0000259" key="1">
    <source>
        <dbReference type="SMART" id="SM00932"/>
    </source>
</evidence>
<dbReference type="RefSeq" id="WP_253051755.1">
    <property type="nucleotide sequence ID" value="NZ_JAMXWN010000001.1"/>
</dbReference>
<dbReference type="EMBL" id="JBHSTQ010000002">
    <property type="protein sequence ID" value="MFC6385696.1"/>
    <property type="molecule type" value="Genomic_DNA"/>
</dbReference>
<name>A0ABW1WAV5_9BACL</name>
<proteinExistence type="predicted"/>
<feature type="domain" description="Scaffold protein Nfu/NifU N-terminal" evidence="1">
    <location>
        <begin position="4"/>
        <end position="88"/>
    </location>
</feature>
<gene>
    <name evidence="2" type="ORF">ACFP7A_03685</name>
</gene>
<reference evidence="3" key="1">
    <citation type="journal article" date="2019" name="Int. J. Syst. Evol. Microbiol.">
        <title>The Global Catalogue of Microorganisms (GCM) 10K type strain sequencing project: providing services to taxonomists for standard genome sequencing and annotation.</title>
        <authorList>
            <consortium name="The Broad Institute Genomics Platform"/>
            <consortium name="The Broad Institute Genome Sequencing Center for Infectious Disease"/>
            <person name="Wu L."/>
            <person name="Ma J."/>
        </authorList>
    </citation>
    <scope>NUCLEOTIDE SEQUENCE [LARGE SCALE GENOMIC DNA]</scope>
    <source>
        <strain evidence="3">CCUG 42001</strain>
    </source>
</reference>
<evidence type="ECO:0000313" key="3">
    <source>
        <dbReference type="Proteomes" id="UP001596267"/>
    </source>
</evidence>
<dbReference type="Pfam" id="PF08712">
    <property type="entry name" value="Nfu_N"/>
    <property type="match status" value="1"/>
</dbReference>
<dbReference type="SUPFAM" id="SSF110836">
    <property type="entry name" value="Hypothetical protein SAV1430"/>
    <property type="match status" value="1"/>
</dbReference>
<evidence type="ECO:0000313" key="2">
    <source>
        <dbReference type="EMBL" id="MFC6385696.1"/>
    </source>
</evidence>
<accession>A0ABW1WAV5</accession>
<dbReference type="InterPro" id="IPR014824">
    <property type="entry name" value="Nfu/NifU_N"/>
</dbReference>
<dbReference type="Proteomes" id="UP001596267">
    <property type="component" value="Unassembled WGS sequence"/>
</dbReference>
<dbReference type="Gene3D" id="3.30.1370.70">
    <property type="entry name" value="Scaffold protein Nfu/NifU, N-terminal domain"/>
    <property type="match status" value="1"/>
</dbReference>
<dbReference type="SMART" id="SM00932">
    <property type="entry name" value="Nfu_N"/>
    <property type="match status" value="1"/>
</dbReference>
<organism evidence="2 3">
    <name type="scientific">Sporolactobacillus kofuensis</name>
    <dbReference type="NCBI Taxonomy" id="269672"/>
    <lineage>
        <taxon>Bacteria</taxon>
        <taxon>Bacillati</taxon>
        <taxon>Bacillota</taxon>
        <taxon>Bacilli</taxon>
        <taxon>Bacillales</taxon>
        <taxon>Sporolactobacillaceae</taxon>
        <taxon>Sporolactobacillus</taxon>
    </lineage>
</organism>
<keyword evidence="3" id="KW-1185">Reference proteome</keyword>
<sequence>MMRFKASKTPNPNAMKFTADRPLFSGRIEITENSAPDSLLLMNLMAINGIERLFGYNDFLTVSKLPSADWDQLIPQIETVLEKMTDTKNQ</sequence>
<comment type="caution">
    <text evidence="2">The sequence shown here is derived from an EMBL/GenBank/DDBJ whole genome shotgun (WGS) entry which is preliminary data.</text>
</comment>